<feature type="domain" description="Trimeric autotransporter adhesin YadA-like head" evidence="14">
    <location>
        <begin position="1596"/>
        <end position="1617"/>
    </location>
</feature>
<feature type="domain" description="Trimeric autotransporter adhesin YadA-like C-terminal membrane anchor" evidence="13">
    <location>
        <begin position="1884"/>
        <end position="1936"/>
    </location>
</feature>
<dbReference type="GO" id="GO:0009986">
    <property type="term" value="C:cell surface"/>
    <property type="evidence" value="ECO:0007669"/>
    <property type="project" value="UniProtKB-SubCell"/>
</dbReference>
<dbReference type="SUPFAM" id="SSF54523">
    <property type="entry name" value="Pili subunits"/>
    <property type="match status" value="1"/>
</dbReference>
<organism evidence="17 18">
    <name type="scientific">Stenotrophomonas maltophilia</name>
    <name type="common">Pseudomonas maltophilia</name>
    <name type="synonym">Xanthomonas maltophilia</name>
    <dbReference type="NCBI Taxonomy" id="40324"/>
    <lineage>
        <taxon>Bacteria</taxon>
        <taxon>Pseudomonadati</taxon>
        <taxon>Pseudomonadota</taxon>
        <taxon>Gammaproteobacteria</taxon>
        <taxon>Lysobacterales</taxon>
        <taxon>Lysobacteraceae</taxon>
        <taxon>Stenotrophomonas</taxon>
        <taxon>Stenotrophomonas maltophilia group</taxon>
    </lineage>
</organism>
<feature type="region of interest" description="Disordered" evidence="11">
    <location>
        <begin position="1764"/>
        <end position="1825"/>
    </location>
</feature>
<evidence type="ECO:0000256" key="4">
    <source>
        <dbReference type="ARBA" id="ARBA00022448"/>
    </source>
</evidence>
<comment type="similarity">
    <text evidence="3">Belongs to the autotransporter-2 (AT-2) (TC 1.B.40) family.</text>
</comment>
<feature type="domain" description="Trimeric autotransporter adhesin YadA-like stalk" evidence="15">
    <location>
        <begin position="452"/>
        <end position="495"/>
    </location>
</feature>
<comment type="caution">
    <text evidence="17">The sequence shown here is derived from an EMBL/GenBank/DDBJ whole genome shotgun (WGS) entry which is preliminary data.</text>
</comment>
<dbReference type="EMBL" id="JADUNO010000052">
    <property type="protein sequence ID" value="MBH1640636.1"/>
    <property type="molecule type" value="Genomic_DNA"/>
</dbReference>
<feature type="domain" description="Trimeric autotransporter adhesin YadA-like head" evidence="14">
    <location>
        <begin position="766"/>
        <end position="791"/>
    </location>
</feature>
<evidence type="ECO:0000256" key="6">
    <source>
        <dbReference type="ARBA" id="ARBA00022692"/>
    </source>
</evidence>
<dbReference type="SUPFAM" id="SSF101967">
    <property type="entry name" value="Adhesin YadA, collagen-binding domain"/>
    <property type="match status" value="5"/>
</dbReference>
<feature type="domain" description="Trimeric autotransporter adhesin YadA-like head" evidence="14">
    <location>
        <begin position="336"/>
        <end position="358"/>
    </location>
</feature>
<evidence type="ECO:0000256" key="3">
    <source>
        <dbReference type="ARBA" id="ARBA00005848"/>
    </source>
</evidence>
<feature type="domain" description="Trimeric autotransporter adhesin YadA-like stalk" evidence="15">
    <location>
        <begin position="1055"/>
        <end position="1093"/>
    </location>
</feature>
<dbReference type="Pfam" id="PF05662">
    <property type="entry name" value="YadA_stalk"/>
    <property type="match status" value="10"/>
</dbReference>
<feature type="domain" description="Trimeric autotransporter adhesin YadA-like stalk" evidence="15">
    <location>
        <begin position="1727"/>
        <end position="1761"/>
    </location>
</feature>
<feature type="domain" description="Trimeric autotransporter adhesin YadA-like head" evidence="14">
    <location>
        <begin position="173"/>
        <end position="197"/>
    </location>
</feature>
<evidence type="ECO:0000259" key="13">
    <source>
        <dbReference type="Pfam" id="PF03895"/>
    </source>
</evidence>
<evidence type="ECO:0000256" key="11">
    <source>
        <dbReference type="SAM" id="MobiDB-lite"/>
    </source>
</evidence>
<feature type="domain" description="Trimeric autotransporter adhesin YadA-like head" evidence="14">
    <location>
        <begin position="1199"/>
        <end position="1225"/>
    </location>
</feature>
<feature type="domain" description="Trimeric autotransporter adhesin YadA-like stalk" evidence="15">
    <location>
        <begin position="1410"/>
        <end position="1439"/>
    </location>
</feature>
<dbReference type="CDD" id="cd12820">
    <property type="entry name" value="LbR_YadA-like"/>
    <property type="match status" value="3"/>
</dbReference>
<feature type="domain" description="Trimeric autotransporter adhesin YadA-like head" evidence="14">
    <location>
        <begin position="411"/>
        <end position="434"/>
    </location>
</feature>
<sequence length="1936" mass="191219">MNRIYRRVWNRTRQCWVVASELASTAGKPRSTVAGAVLLGLALAVPSAEAGDIIAADECDESIWQALCLNAEVHAGSSSAYSLFSAAPRAGINALELGYQAKANGYGSSAVGPEARSEDFYSAAFGWRALAGAAYTVAAGANAQATGFSAIAMGRDSKASAMSAVAIGGQAAASGRSSVALGSSAVASAETAHALGYLSQATSQYATAVGAASKAFGAYSIAVGNHATAIGDDAIAIGRSARTVDSSAGVSRIAIGGGSFAGSDGWTGAIALGGLSRAENDAIALGYEARALGEGALSMGRGAQASGKGATAFGKSALAKNEYGIAVGYEALTGSTHATAVGTRSSATGIGATAYGNLAYVNGRNGLAVGSGSRVDNGSSEGAIAIGADSRAGADGYNGGIALGGKSAASHDSVAIGYGASTSAAGAIALGRGSVATEANTVSVGSGTIKRRIVNLADARLSSTSTDAVTGKQLNSTNTNVTRAQTAADAAKTTATAAQSTANTANTNANTALAKANAVSGLVSQVSASGNVRLGGENTGTVLDVRNKSNAVRSITGLKDGALSTSSTEAVTGKQLNATNTNVTAAQTAADAAKTTATAAQTTATTANTNANTALAKANTVSGLVSQVSASGNVRLGGENTGTVLDARNKSNAVRSITGLKDGALNTTSTEAVTGKQLNATNANVSKAQAAADATAARLNASAVALGAGAVAEQASYGISTALGNNAKAYNGKSVAMGADARATVDDAGNKISGNAGVSIGAGTRSGNGAVALGLDAVATGDRGVAVGHEASGKGTHATALGFQSNASANQATAVGRGAVASSLYASALGNQASAKAQSALALGDRANAAHAGAVALGNGSATTGTNQVSVGNDSLKRKVVNVADAALSTSSSEAVTGKQLHATNTSVAAVKATADGAQARVAVLDGLVGQVSASGNVRLGADNTGTVVDVANKSGAKRKLQNLANGVLSASSTDAVTGQQLNATNSEVTSVRTAATAAKTAADAARGVADGAVQKADALGGLVGQVSASGNVRLGAENTGTIVDVANKSGGKRRIYNIANGTLSTGSTDAVTGQQLFATNATVETQRQALAGHAQQLADQDGRITDNRVELDALRADFDNFNPDLDGVVKFSSDRLLVDMEGARVSGVAAGDISSATSTDAVNGGQLFATNEKIVALEMAGGFVSVGAGGDQKASSAGLGSVAIGDSAQATPDGEGGVALGAYARAIGKNSISIGRAAFVAQDAEGGFALGVGTSVNASQGMALGAESRVQAGAHNAVAIGYGSIASQPDTVSFGNDNVQRRLTGISRGTGEYDAAAIVQLAESLSALGGGAGLDSYGGVNNPIYNVQGGTQTNVGDALAALDGAVVRSDNRVDGLEGQLRATFQQSPSTRADGVGQLNLAGAQGMVLSNLADGRIAEGSRDAVTGSQLFEAKQDIARNRIHLEELKSRGFMEASDPAGVVDFGGSRLTGAAKGRIDGDSSDLVNGGQLHETNLRLSKVEADSAWLAVGADDQSRGAVAGALGVALGGDAVAGGTGATALGSYATAEASNSIALGRGAWVSESGFYGFAVGSGSRVNARFGVAIGAASQVLGGADGSVALGAESVADQVGTVSVGNDYLKRRIVNVANGRNTNDAATIGQLRGALSTLGGNIDANGNVTTSGFNVQGQHQSTVNDALTTLDSAVVTTGSRMDRVESQLRSVFQEAPSTRSDGTAQLTLAGANGMVISNVANGLIAAGSREAVNGGQLHAVQQQLNGRMDGLEQRVDGQPQSRALSTASAAPTEQVTPKPEVSDSPQVASAGEGTSPAPQPKSKKDDTPSPTPQVDTAELEKMLARANEYTDGAISNFERRLDKMDKRFNRMAAMSSAQTAMAMNTAGLATYNRLGAGVGYAEGESAMAVGYQRVLNEKGSATFSLNGAFTNSGERSMGVGVGIGW</sequence>
<dbReference type="InterPro" id="IPR005594">
    <property type="entry name" value="YadA_C"/>
</dbReference>
<feature type="domain" description="Trimeric autotransporter adhesin YadA-like stalk" evidence="15">
    <location>
        <begin position="879"/>
        <end position="917"/>
    </location>
</feature>
<evidence type="ECO:0000259" key="14">
    <source>
        <dbReference type="Pfam" id="PF05658"/>
    </source>
</evidence>
<feature type="domain" description="Trimeric autotransporter adhesin YadA-like stalk" evidence="15">
    <location>
        <begin position="1145"/>
        <end position="1175"/>
    </location>
</feature>
<dbReference type="Pfam" id="PF13018">
    <property type="entry name" value="ESPR"/>
    <property type="match status" value="1"/>
</dbReference>
<evidence type="ECO:0000256" key="1">
    <source>
        <dbReference type="ARBA" id="ARBA00004241"/>
    </source>
</evidence>
<feature type="domain" description="Trimeric autotransporter adhesin YadA-like stalk" evidence="15">
    <location>
        <begin position="1623"/>
        <end position="1661"/>
    </location>
</feature>
<feature type="domain" description="Trimeric autotransporter adhesin YadA-like stalk" evidence="15">
    <location>
        <begin position="960"/>
        <end position="1004"/>
    </location>
</feature>
<keyword evidence="8" id="KW-0653">Protein transport</keyword>
<dbReference type="Gene3D" id="3.30.1300.30">
    <property type="entry name" value="GSPII I/J protein-like"/>
    <property type="match status" value="1"/>
</dbReference>
<name>A0AA40Y036_STEMA</name>
<dbReference type="Gene3D" id="2.60.40.4050">
    <property type="match status" value="1"/>
</dbReference>
<feature type="domain" description="Trimeric autotransporter adhesin YadA-like head" evidence="14">
    <location>
        <begin position="1533"/>
        <end position="1559"/>
    </location>
</feature>
<evidence type="ECO:0000313" key="17">
    <source>
        <dbReference type="EMBL" id="MBH1640636.1"/>
    </source>
</evidence>
<dbReference type="InterPro" id="IPR008640">
    <property type="entry name" value="Adhesin_Head_dom"/>
</dbReference>
<feature type="chain" id="PRO_5041263618" evidence="12">
    <location>
        <begin position="51"/>
        <end position="1936"/>
    </location>
</feature>
<protein>
    <submittedName>
        <fullName evidence="17">YadA-like family protein</fullName>
    </submittedName>
</protein>
<feature type="domain" description="Trimeric autotransporter adhesin YadA-like head" evidence="14">
    <location>
        <begin position="305"/>
        <end position="331"/>
    </location>
</feature>
<feature type="domain" description="Trimeric autotransporter adhesin YadA-like stalk" evidence="15">
    <location>
        <begin position="657"/>
        <end position="694"/>
    </location>
</feature>
<keyword evidence="4" id="KW-0813">Transport</keyword>
<evidence type="ECO:0000256" key="9">
    <source>
        <dbReference type="ARBA" id="ARBA00023136"/>
    </source>
</evidence>
<dbReference type="Gene3D" id="1.20.5.170">
    <property type="match status" value="7"/>
</dbReference>
<dbReference type="InterPro" id="IPR011049">
    <property type="entry name" value="Serralysin-like_metalloprot_C"/>
</dbReference>
<proteinExistence type="inferred from homology"/>
<gene>
    <name evidence="17" type="ORF">I5U57_14360</name>
</gene>
<evidence type="ECO:0000256" key="10">
    <source>
        <dbReference type="ARBA" id="ARBA00023237"/>
    </source>
</evidence>
<dbReference type="Pfam" id="PF05658">
    <property type="entry name" value="YadA_head"/>
    <property type="match status" value="16"/>
</dbReference>
<feature type="domain" description="Trimeric autotransporter adhesin YadA-like head" evidence="14">
    <location>
        <begin position="835"/>
        <end position="861"/>
    </location>
</feature>
<feature type="domain" description="Trimeric autotransporter adhesin YadA-like head" evidence="14">
    <location>
        <begin position="1274"/>
        <end position="1298"/>
    </location>
</feature>
<feature type="domain" description="Trimeric autotransporter adhesin YadA-like stalk" evidence="15">
    <location>
        <begin position="555"/>
        <end position="597"/>
    </location>
</feature>
<comment type="subcellular location">
    <subcellularLocation>
        <location evidence="2">Cell outer membrane</location>
    </subcellularLocation>
    <subcellularLocation>
        <location evidence="1">Cell surface</location>
    </subcellularLocation>
</comment>
<keyword evidence="6" id="KW-0812">Transmembrane</keyword>
<evidence type="ECO:0000259" key="16">
    <source>
        <dbReference type="Pfam" id="PF13018"/>
    </source>
</evidence>
<feature type="domain" description="Trimeric autotransporter adhesin YadA-like head" evidence="14">
    <location>
        <begin position="201"/>
        <end position="227"/>
    </location>
</feature>
<feature type="domain" description="Trimeric autotransporter adhesin YadA-like head" evidence="14">
    <location>
        <begin position="281"/>
        <end position="303"/>
    </location>
</feature>
<evidence type="ECO:0000256" key="5">
    <source>
        <dbReference type="ARBA" id="ARBA00022452"/>
    </source>
</evidence>
<dbReference type="Pfam" id="PF03895">
    <property type="entry name" value="YadA_anchor"/>
    <property type="match status" value="1"/>
</dbReference>
<evidence type="ECO:0000259" key="15">
    <source>
        <dbReference type="Pfam" id="PF05662"/>
    </source>
</evidence>
<keyword evidence="7 12" id="KW-0732">Signal</keyword>
<reference evidence="17" key="1">
    <citation type="submission" date="2020-11" db="EMBL/GenBank/DDBJ databases">
        <title>Enhanced detection system for hospital associated transmission using whole genome sequencing surveillance.</title>
        <authorList>
            <person name="Harrison L.H."/>
            <person name="Van Tyne D."/>
            <person name="Marsh J.W."/>
            <person name="Griffith M.P."/>
            <person name="Snyder D.J."/>
            <person name="Cooper V.S."/>
            <person name="Mustapha M."/>
        </authorList>
    </citation>
    <scope>NUCLEOTIDE SEQUENCE</scope>
    <source>
        <strain evidence="17">STEN00092</strain>
    </source>
</reference>
<evidence type="ECO:0000256" key="8">
    <source>
        <dbReference type="ARBA" id="ARBA00022927"/>
    </source>
</evidence>
<feature type="domain" description="Trimeric autotransporter adhesin YadA-like head" evidence="14">
    <location>
        <begin position="145"/>
        <end position="171"/>
    </location>
</feature>
<feature type="domain" description="Trimeric autotransporter adhesin YadA-like head" evidence="14">
    <location>
        <begin position="720"/>
        <end position="741"/>
    </location>
</feature>
<keyword evidence="10" id="KW-0998">Cell outer membrane</keyword>
<keyword evidence="5" id="KW-1134">Transmembrane beta strand</keyword>
<keyword evidence="9" id="KW-0472">Membrane</keyword>
<dbReference type="InterPro" id="IPR008635">
    <property type="entry name" value="Coiled_stalk_dom"/>
</dbReference>
<dbReference type="Proteomes" id="UP000616785">
    <property type="component" value="Unassembled WGS sequence"/>
</dbReference>
<dbReference type="InterPro" id="IPR024973">
    <property type="entry name" value="ESPR"/>
</dbReference>
<dbReference type="Gene3D" id="2.150.10.10">
    <property type="entry name" value="Serralysin-like metalloprotease, C-terminal"/>
    <property type="match status" value="6"/>
</dbReference>
<feature type="domain" description="Trimeric autotransporter adhesin YadA-like head" evidence="14">
    <location>
        <begin position="97"/>
        <end position="115"/>
    </location>
</feature>
<evidence type="ECO:0000256" key="2">
    <source>
        <dbReference type="ARBA" id="ARBA00004442"/>
    </source>
</evidence>
<accession>A0AA40Y036</accession>
<dbReference type="InterPro" id="IPR045584">
    <property type="entry name" value="Pilin-like"/>
</dbReference>
<evidence type="ECO:0000313" key="18">
    <source>
        <dbReference type="Proteomes" id="UP000616785"/>
    </source>
</evidence>
<evidence type="ECO:0000256" key="12">
    <source>
        <dbReference type="SAM" id="SignalP"/>
    </source>
</evidence>
<feature type="compositionally biased region" description="Polar residues" evidence="11">
    <location>
        <begin position="1769"/>
        <end position="1786"/>
    </location>
</feature>
<feature type="domain" description="Trimeric autotransporter adhesin YadA-like head" evidence="14">
    <location>
        <begin position="794"/>
        <end position="819"/>
    </location>
</feature>
<dbReference type="GO" id="GO:0015031">
    <property type="term" value="P:protein transport"/>
    <property type="evidence" value="ECO:0007669"/>
    <property type="project" value="UniProtKB-KW"/>
</dbReference>
<evidence type="ECO:0000256" key="7">
    <source>
        <dbReference type="ARBA" id="ARBA00022729"/>
    </source>
</evidence>
<feature type="signal peptide" evidence="12">
    <location>
        <begin position="1"/>
        <end position="50"/>
    </location>
</feature>
<dbReference type="GO" id="GO:0009279">
    <property type="term" value="C:cell outer membrane"/>
    <property type="evidence" value="ECO:0007669"/>
    <property type="project" value="UniProtKB-SubCell"/>
</dbReference>
<feature type="domain" description="ESPR" evidence="16">
    <location>
        <begin position="1"/>
        <end position="44"/>
    </location>
</feature>